<evidence type="ECO:0000256" key="8">
    <source>
        <dbReference type="SAM" id="MobiDB-lite"/>
    </source>
</evidence>
<dbReference type="PROSITE" id="PS51450">
    <property type="entry name" value="LRR"/>
    <property type="match status" value="1"/>
</dbReference>
<dbReference type="Pfam" id="PF07714">
    <property type="entry name" value="PK_Tyr_Ser-Thr"/>
    <property type="match status" value="1"/>
</dbReference>
<dbReference type="Gene3D" id="3.80.10.10">
    <property type="entry name" value="Ribonuclease Inhibitor"/>
    <property type="match status" value="2"/>
</dbReference>
<evidence type="ECO:0000313" key="13">
    <source>
        <dbReference type="Proteomes" id="UP001472677"/>
    </source>
</evidence>
<feature type="chain" id="PRO_5046144976" description="Protein kinase domain-containing protein" evidence="10">
    <location>
        <begin position="27"/>
        <end position="637"/>
    </location>
</feature>
<dbReference type="Pfam" id="PF13855">
    <property type="entry name" value="LRR_8"/>
    <property type="match status" value="1"/>
</dbReference>
<feature type="region of interest" description="Disordered" evidence="8">
    <location>
        <begin position="296"/>
        <end position="315"/>
    </location>
</feature>
<comment type="subcellular location">
    <subcellularLocation>
        <location evidence="1">Membrane</location>
    </subcellularLocation>
</comment>
<dbReference type="Gene3D" id="3.30.200.20">
    <property type="entry name" value="Phosphorylase Kinase, domain 1"/>
    <property type="match status" value="1"/>
</dbReference>
<dbReference type="Gene3D" id="1.10.510.10">
    <property type="entry name" value="Transferase(Phosphotransferase) domain 1"/>
    <property type="match status" value="1"/>
</dbReference>
<gene>
    <name evidence="12" type="ORF">V6N12_028762</name>
</gene>
<comment type="caution">
    <text evidence="12">The sequence shown here is derived from an EMBL/GenBank/DDBJ whole genome shotgun (WGS) entry which is preliminary data.</text>
</comment>
<keyword evidence="5 9" id="KW-1133">Transmembrane helix</keyword>
<keyword evidence="10" id="KW-0732">Signal</keyword>
<evidence type="ECO:0000256" key="7">
    <source>
        <dbReference type="PROSITE-ProRule" id="PRU10141"/>
    </source>
</evidence>
<dbReference type="Pfam" id="PF08263">
    <property type="entry name" value="LRRNT_2"/>
    <property type="match status" value="1"/>
</dbReference>
<feature type="compositionally biased region" description="Pro residues" evidence="8">
    <location>
        <begin position="231"/>
        <end position="247"/>
    </location>
</feature>
<accession>A0ABR2F6U4</accession>
<keyword evidence="6 9" id="KW-0472">Membrane</keyword>
<evidence type="ECO:0000256" key="6">
    <source>
        <dbReference type="ARBA" id="ARBA00023136"/>
    </source>
</evidence>
<dbReference type="PROSITE" id="PS50011">
    <property type="entry name" value="PROTEIN_KINASE_DOM"/>
    <property type="match status" value="1"/>
</dbReference>
<evidence type="ECO:0000256" key="1">
    <source>
        <dbReference type="ARBA" id="ARBA00004370"/>
    </source>
</evidence>
<dbReference type="InterPro" id="IPR001245">
    <property type="entry name" value="Ser-Thr/Tyr_kinase_cat_dom"/>
</dbReference>
<evidence type="ECO:0000259" key="11">
    <source>
        <dbReference type="PROSITE" id="PS50011"/>
    </source>
</evidence>
<dbReference type="InterPro" id="IPR000719">
    <property type="entry name" value="Prot_kinase_dom"/>
</dbReference>
<feature type="region of interest" description="Disordered" evidence="8">
    <location>
        <begin position="231"/>
        <end position="254"/>
    </location>
</feature>
<keyword evidence="7" id="KW-0547">Nucleotide-binding</keyword>
<dbReference type="SUPFAM" id="SSF52058">
    <property type="entry name" value="L domain-like"/>
    <property type="match status" value="1"/>
</dbReference>
<dbReference type="InterPro" id="IPR013210">
    <property type="entry name" value="LRR_N_plant-typ"/>
</dbReference>
<dbReference type="SUPFAM" id="SSF56112">
    <property type="entry name" value="Protein kinase-like (PK-like)"/>
    <property type="match status" value="1"/>
</dbReference>
<dbReference type="EMBL" id="JBBPBM010000008">
    <property type="protein sequence ID" value="KAK8572715.1"/>
    <property type="molecule type" value="Genomic_DNA"/>
</dbReference>
<feature type="compositionally biased region" description="Basic and acidic residues" evidence="8">
    <location>
        <begin position="304"/>
        <end position="315"/>
    </location>
</feature>
<protein>
    <recommendedName>
        <fullName evidence="11">Protein kinase domain-containing protein</fullName>
    </recommendedName>
</protein>
<dbReference type="PANTHER" id="PTHR48010">
    <property type="entry name" value="OS05G0588300 PROTEIN"/>
    <property type="match status" value="1"/>
</dbReference>
<organism evidence="12 13">
    <name type="scientific">Hibiscus sabdariffa</name>
    <name type="common">roselle</name>
    <dbReference type="NCBI Taxonomy" id="183260"/>
    <lineage>
        <taxon>Eukaryota</taxon>
        <taxon>Viridiplantae</taxon>
        <taxon>Streptophyta</taxon>
        <taxon>Embryophyta</taxon>
        <taxon>Tracheophyta</taxon>
        <taxon>Spermatophyta</taxon>
        <taxon>Magnoliopsida</taxon>
        <taxon>eudicotyledons</taxon>
        <taxon>Gunneridae</taxon>
        <taxon>Pentapetalae</taxon>
        <taxon>rosids</taxon>
        <taxon>malvids</taxon>
        <taxon>Malvales</taxon>
        <taxon>Malvaceae</taxon>
        <taxon>Malvoideae</taxon>
        <taxon>Hibiscus</taxon>
    </lineage>
</organism>
<evidence type="ECO:0000256" key="9">
    <source>
        <dbReference type="SAM" id="Phobius"/>
    </source>
</evidence>
<evidence type="ECO:0000256" key="4">
    <source>
        <dbReference type="ARBA" id="ARBA00022737"/>
    </source>
</evidence>
<dbReference type="PROSITE" id="PS00107">
    <property type="entry name" value="PROTEIN_KINASE_ATP"/>
    <property type="match status" value="1"/>
</dbReference>
<keyword evidence="7" id="KW-0067">ATP-binding</keyword>
<dbReference type="InterPro" id="IPR050994">
    <property type="entry name" value="At_inactive_RLKs"/>
</dbReference>
<keyword evidence="13" id="KW-1185">Reference proteome</keyword>
<feature type="region of interest" description="Disordered" evidence="8">
    <location>
        <begin position="612"/>
        <end position="637"/>
    </location>
</feature>
<evidence type="ECO:0000256" key="5">
    <source>
        <dbReference type="ARBA" id="ARBA00022989"/>
    </source>
</evidence>
<evidence type="ECO:0000256" key="2">
    <source>
        <dbReference type="ARBA" id="ARBA00022614"/>
    </source>
</evidence>
<evidence type="ECO:0000313" key="12">
    <source>
        <dbReference type="EMBL" id="KAK8572715.1"/>
    </source>
</evidence>
<proteinExistence type="predicted"/>
<feature type="domain" description="Protein kinase" evidence="11">
    <location>
        <begin position="342"/>
        <end position="613"/>
    </location>
</feature>
<sequence>MKAAEMKLPSYFACLFLLCGISEIVADLNSDEQALLQFSATVPHGRKLNWTAATPVCTWVGINCTKDGSRVLGIHLPGVGLRGPIPANTLGKLDALMILSLRSNRLSGNLPSDVLSLPLLRYVYLQHNNFSGDITSTLPPNLDVLDLSFNSLTGNIPTSIQNLTNLTSLNLQNNSLTGLIPTFNLPRLRLLNLSYNDLNGSVPSSLQKFPASSFAGNHLCGPPLNQCPTISPSPSPAPIYLPPPTIPENPRGDSHKKLSTHAIIAIAVSGSAVLVIFLLLMLVVCRLKRKRDQGGSLATKVKGGRSEKPKEDFGSGVQEAEKNKLVFFEGCSYNFDLEDLLRASAEVLGKGSYGTTYKAILEEGITVVVKRLKEVGAGKREFEQQMEIVGRLGQHPNLVPLRAYYYSKDEKLLVYDYKAAGSFSSLLHGSRESGRPVLDWDSRVKISLGAAKGIAYIHSSGGGKFIHGNIKSSNVLLTEDFHGCISDFGLTPLMNFPKVPSRSAGYRAPEVIETRKFTQKSDVYSFGVLLLEMLTGKAAIQSSGREEMVDLPRWVQSVVREEWTAEVFDVELMKYQNIEEELVQMLQVAMTCVARLPDMRPTMEEVTRMIEEIRPSESENRPSSEDNKSKASDIRTP</sequence>
<keyword evidence="4" id="KW-0677">Repeat</keyword>
<feature type="signal peptide" evidence="10">
    <location>
        <begin position="1"/>
        <end position="26"/>
    </location>
</feature>
<dbReference type="Proteomes" id="UP001472677">
    <property type="component" value="Unassembled WGS sequence"/>
</dbReference>
<name>A0ABR2F6U4_9ROSI</name>
<evidence type="ECO:0000256" key="3">
    <source>
        <dbReference type="ARBA" id="ARBA00022692"/>
    </source>
</evidence>
<reference evidence="12 13" key="1">
    <citation type="journal article" date="2024" name="G3 (Bethesda)">
        <title>Genome assembly of Hibiscus sabdariffa L. provides insights into metabolisms of medicinal natural products.</title>
        <authorList>
            <person name="Kim T."/>
        </authorList>
    </citation>
    <scope>NUCLEOTIDE SEQUENCE [LARGE SCALE GENOMIC DNA]</scope>
    <source>
        <strain evidence="12">TK-2024</strain>
        <tissue evidence="12">Old leaves</tissue>
    </source>
</reference>
<dbReference type="InterPro" id="IPR001611">
    <property type="entry name" value="Leu-rich_rpt"/>
</dbReference>
<feature type="transmembrane region" description="Helical" evidence="9">
    <location>
        <begin position="262"/>
        <end position="284"/>
    </location>
</feature>
<keyword evidence="2" id="KW-0433">Leucine-rich repeat</keyword>
<keyword evidence="3 9" id="KW-0812">Transmembrane</keyword>
<dbReference type="InterPro" id="IPR011009">
    <property type="entry name" value="Kinase-like_dom_sf"/>
</dbReference>
<feature type="binding site" evidence="7">
    <location>
        <position position="370"/>
    </location>
    <ligand>
        <name>ATP</name>
        <dbReference type="ChEBI" id="CHEBI:30616"/>
    </ligand>
</feature>
<dbReference type="PANTHER" id="PTHR48010:SF64">
    <property type="entry name" value="PROTEIN KINASE DOMAIN-CONTAINING PROTEIN"/>
    <property type="match status" value="1"/>
</dbReference>
<dbReference type="InterPro" id="IPR017441">
    <property type="entry name" value="Protein_kinase_ATP_BS"/>
</dbReference>
<dbReference type="CDD" id="cd14066">
    <property type="entry name" value="STKc_IRAK"/>
    <property type="match status" value="1"/>
</dbReference>
<dbReference type="InterPro" id="IPR032675">
    <property type="entry name" value="LRR_dom_sf"/>
</dbReference>
<evidence type="ECO:0000256" key="10">
    <source>
        <dbReference type="SAM" id="SignalP"/>
    </source>
</evidence>